<dbReference type="AlphaFoldDB" id="A0AA38J7L3"/>
<organism evidence="1 2">
    <name type="scientific">Lentinula guzmanii</name>
    <dbReference type="NCBI Taxonomy" id="2804957"/>
    <lineage>
        <taxon>Eukaryota</taxon>
        <taxon>Fungi</taxon>
        <taxon>Dikarya</taxon>
        <taxon>Basidiomycota</taxon>
        <taxon>Agaricomycotina</taxon>
        <taxon>Agaricomycetes</taxon>
        <taxon>Agaricomycetidae</taxon>
        <taxon>Agaricales</taxon>
        <taxon>Marasmiineae</taxon>
        <taxon>Omphalotaceae</taxon>
        <taxon>Lentinula</taxon>
    </lineage>
</organism>
<protein>
    <recommendedName>
        <fullName evidence="3">JmjC domain-containing protein</fullName>
    </recommendedName>
</protein>
<sequence length="432" mass="48364">MADTRNTVPSERSNIKYLDKAAYGKKNKGALINDICKLNGQNYVVVISGGVDDHGKKFESYEDVKEEYSLAVDKSLDFQYHNLIKRAQDELTGYHTPTTVLGFIENGLPEPYNQMDDSAIAVQQMKSSQSAKLVGLNLTIHLQHLLSPTWALLHHAGDRNDPQPKMWALMSFKDPSVAAQVHDKIAQCISDLCIYQNDIAKDNENRQFWDDGIWQECEVEIIYLRPGDIFFQPPGALHLVYMPRACVASGGHFFCYHSMHLTEWTRKIQHYKSHTITNQAPPCAKDLLSMMMLDFPTKDGQVFHKRAIAAFCKMVLVDKEYIHQGQQREKIGNCLDQRAEDVAILVAQLCLGVSSDATHTGVISTLNKILGTGDYRDPRGPFTLGPELKAAVEDMAINCQRLASSILFQASHRENRSKAMDNAGGVGPQILV</sequence>
<evidence type="ECO:0008006" key="3">
    <source>
        <dbReference type="Google" id="ProtNLM"/>
    </source>
</evidence>
<reference evidence="1" key="1">
    <citation type="submission" date="2022-08" db="EMBL/GenBank/DDBJ databases">
        <authorList>
            <consortium name="DOE Joint Genome Institute"/>
            <person name="Min B."/>
            <person name="Sierra-Patev S."/>
            <person name="Naranjo-Ortiz M."/>
            <person name="Looney B."/>
            <person name="Konkel Z."/>
            <person name="Slot J.C."/>
            <person name="Sakamoto Y."/>
            <person name="Steenwyk J.L."/>
            <person name="Rokas A."/>
            <person name="Carro J."/>
            <person name="Camarero S."/>
            <person name="Ferreira P."/>
            <person name="Molpeceres G."/>
            <person name="Ruiz-duenas F.J."/>
            <person name="Serrano A."/>
            <person name="Henrissat B."/>
            <person name="Drula E."/>
            <person name="Hughes K.W."/>
            <person name="Mata J.L."/>
            <person name="Ishikawa N.K."/>
            <person name="Vargas-Isla R."/>
            <person name="Ushijima S."/>
            <person name="Smith C.A."/>
            <person name="Ahrendt S."/>
            <person name="Andreopoulos W."/>
            <person name="He G."/>
            <person name="LaButti K."/>
            <person name="Lipzen A."/>
            <person name="Ng V."/>
            <person name="Riley R."/>
            <person name="Sandor L."/>
            <person name="Barry K."/>
            <person name="Martinez A.T."/>
            <person name="Xiao Y."/>
            <person name="Gibbons J.G."/>
            <person name="Terashima K."/>
            <person name="Hibbett D.S."/>
            <person name="Grigoriev I.V."/>
        </authorList>
    </citation>
    <scope>NUCLEOTIDE SEQUENCE</scope>
    <source>
        <strain evidence="1">ET3784</strain>
    </source>
</reference>
<dbReference type="SUPFAM" id="SSF51197">
    <property type="entry name" value="Clavaminate synthase-like"/>
    <property type="match status" value="1"/>
</dbReference>
<accession>A0AA38J7L3</accession>
<reference evidence="1" key="2">
    <citation type="journal article" date="2023" name="Proc. Natl. Acad. Sci. U.S.A.">
        <title>A global phylogenomic analysis of the shiitake genus Lentinula.</title>
        <authorList>
            <person name="Sierra-Patev S."/>
            <person name="Min B."/>
            <person name="Naranjo-Ortiz M."/>
            <person name="Looney B."/>
            <person name="Konkel Z."/>
            <person name="Slot J.C."/>
            <person name="Sakamoto Y."/>
            <person name="Steenwyk J.L."/>
            <person name="Rokas A."/>
            <person name="Carro J."/>
            <person name="Camarero S."/>
            <person name="Ferreira P."/>
            <person name="Molpeceres G."/>
            <person name="Ruiz-Duenas F.J."/>
            <person name="Serrano A."/>
            <person name="Henrissat B."/>
            <person name="Drula E."/>
            <person name="Hughes K.W."/>
            <person name="Mata J.L."/>
            <person name="Ishikawa N.K."/>
            <person name="Vargas-Isla R."/>
            <person name="Ushijima S."/>
            <person name="Smith C.A."/>
            <person name="Donoghue J."/>
            <person name="Ahrendt S."/>
            <person name="Andreopoulos W."/>
            <person name="He G."/>
            <person name="LaButti K."/>
            <person name="Lipzen A."/>
            <person name="Ng V."/>
            <person name="Riley R."/>
            <person name="Sandor L."/>
            <person name="Barry K."/>
            <person name="Martinez A.T."/>
            <person name="Xiao Y."/>
            <person name="Gibbons J.G."/>
            <person name="Terashima K."/>
            <person name="Grigoriev I.V."/>
            <person name="Hibbett D."/>
        </authorList>
    </citation>
    <scope>NUCLEOTIDE SEQUENCE</scope>
    <source>
        <strain evidence="1">ET3784</strain>
    </source>
</reference>
<name>A0AA38J7L3_9AGAR</name>
<proteinExistence type="predicted"/>
<keyword evidence="2" id="KW-1185">Reference proteome</keyword>
<dbReference type="Proteomes" id="UP001176059">
    <property type="component" value="Unassembled WGS sequence"/>
</dbReference>
<evidence type="ECO:0000313" key="1">
    <source>
        <dbReference type="EMBL" id="KAJ3710900.1"/>
    </source>
</evidence>
<dbReference type="Gene3D" id="2.60.120.650">
    <property type="entry name" value="Cupin"/>
    <property type="match status" value="1"/>
</dbReference>
<comment type="caution">
    <text evidence="1">The sequence shown here is derived from an EMBL/GenBank/DDBJ whole genome shotgun (WGS) entry which is preliminary data.</text>
</comment>
<evidence type="ECO:0000313" key="2">
    <source>
        <dbReference type="Proteomes" id="UP001176059"/>
    </source>
</evidence>
<dbReference type="EMBL" id="JANVFO010000128">
    <property type="protein sequence ID" value="KAJ3710900.1"/>
    <property type="molecule type" value="Genomic_DNA"/>
</dbReference>
<gene>
    <name evidence="1" type="ORF">DFJ43DRAFT_1161968</name>
</gene>